<protein>
    <submittedName>
        <fullName evidence="1">Uncharacterized protein</fullName>
    </submittedName>
</protein>
<accession>A0A1W1BPY4</accession>
<organism evidence="1">
    <name type="scientific">hydrothermal vent metagenome</name>
    <dbReference type="NCBI Taxonomy" id="652676"/>
    <lineage>
        <taxon>unclassified sequences</taxon>
        <taxon>metagenomes</taxon>
        <taxon>ecological metagenomes</taxon>
    </lineage>
</organism>
<gene>
    <name evidence="1" type="ORF">MNB_SM-4-1518</name>
</gene>
<evidence type="ECO:0000313" key="1">
    <source>
        <dbReference type="EMBL" id="SFV55541.1"/>
    </source>
</evidence>
<reference evidence="1" key="1">
    <citation type="submission" date="2016-10" db="EMBL/GenBank/DDBJ databases">
        <authorList>
            <person name="de Groot N.N."/>
        </authorList>
    </citation>
    <scope>NUCLEOTIDE SEQUENCE</scope>
</reference>
<dbReference type="AlphaFoldDB" id="A0A1W1BPY4"/>
<dbReference type="EMBL" id="FPHF01000029">
    <property type="protein sequence ID" value="SFV55541.1"/>
    <property type="molecule type" value="Genomic_DNA"/>
</dbReference>
<proteinExistence type="predicted"/>
<name>A0A1W1BPY4_9ZZZZ</name>
<sequence length="306" mass="34115">MKIIFLVLVALLSTLVSAKSVEELAKEAYIASINTLLIFTSQEGLNSGLYRFTNVGVDMEVYHLPFTYHLKSDSSINYFIVGNVGYSRVFISKETDIASDVRLNYENHLRTYTAGLGGGARYKFSSDLSAMAGLELIYSKSGASVKKPDDSIGDAIEDFFSQNYNDNLSYEFFANIEYRPTINEYKPYAILTYKMYETKSTFTFDSLTKFSSESSVTTLSLGCETPKLLEFDANSITLEGYYNANYLSGTVKDVVGFDTYSSLGGVVYYNTPDKPWWASHFFFEASTVSSSGLEGYNIGVGFTLDF</sequence>